<proteinExistence type="predicted"/>
<feature type="coiled-coil region" evidence="1">
    <location>
        <begin position="27"/>
        <end position="89"/>
    </location>
</feature>
<evidence type="ECO:0000256" key="1">
    <source>
        <dbReference type="SAM" id="Coils"/>
    </source>
</evidence>
<organism evidence="2 3">
    <name type="scientific">Genlisea aurea</name>
    <dbReference type="NCBI Taxonomy" id="192259"/>
    <lineage>
        <taxon>Eukaryota</taxon>
        <taxon>Viridiplantae</taxon>
        <taxon>Streptophyta</taxon>
        <taxon>Embryophyta</taxon>
        <taxon>Tracheophyta</taxon>
        <taxon>Spermatophyta</taxon>
        <taxon>Magnoliopsida</taxon>
        <taxon>eudicotyledons</taxon>
        <taxon>Gunneridae</taxon>
        <taxon>Pentapetalae</taxon>
        <taxon>asterids</taxon>
        <taxon>lamiids</taxon>
        <taxon>Lamiales</taxon>
        <taxon>Lentibulariaceae</taxon>
        <taxon>Genlisea</taxon>
    </lineage>
</organism>
<evidence type="ECO:0000313" key="3">
    <source>
        <dbReference type="Proteomes" id="UP000015453"/>
    </source>
</evidence>
<protein>
    <submittedName>
        <fullName evidence="2">Uncharacterized protein</fullName>
    </submittedName>
</protein>
<reference evidence="2 3" key="1">
    <citation type="journal article" date="2013" name="BMC Genomics">
        <title>The miniature genome of a carnivorous plant Genlisea aurea contains a low number of genes and short non-coding sequences.</title>
        <authorList>
            <person name="Leushkin E.V."/>
            <person name="Sutormin R.A."/>
            <person name="Nabieva E.R."/>
            <person name="Penin A.A."/>
            <person name="Kondrashov A.S."/>
            <person name="Logacheva M.D."/>
        </authorList>
    </citation>
    <scope>NUCLEOTIDE SEQUENCE [LARGE SCALE GENOMIC DNA]</scope>
</reference>
<dbReference type="OrthoDB" id="1921697at2759"/>
<comment type="caution">
    <text evidence="2">The sequence shown here is derived from an EMBL/GenBank/DDBJ whole genome shotgun (WGS) entry which is preliminary data.</text>
</comment>
<keyword evidence="1" id="KW-0175">Coiled coil</keyword>
<dbReference type="Proteomes" id="UP000015453">
    <property type="component" value="Unassembled WGS sequence"/>
</dbReference>
<accession>S8BZL7</accession>
<keyword evidence="3" id="KW-1185">Reference proteome</keyword>
<feature type="non-terminal residue" evidence="2">
    <location>
        <position position="1"/>
    </location>
</feature>
<evidence type="ECO:0000313" key="2">
    <source>
        <dbReference type="EMBL" id="EPS57646.1"/>
    </source>
</evidence>
<gene>
    <name evidence="2" type="ORF">M569_17171</name>
</gene>
<sequence>EEERWKFQAEILRAECNLLRIERQFALKKLEKNRVNMEKTLKSAVQTLLNGRKQIFEGKNVEAVLEEEIEDLEEKLEQLQTTNNGGNSVQGVAAAHNNNKYINFDRGASILQRRLQKLEGFCKTETKSIDNVQEKMSELSNGLLETFEEEEEEYNSIVSGVTSTSAFSGNACNGRCRALVQRIMAQVRSETEEWAQMQGMVRKVRAEMEQLQISRDYWESRARESNQQVQFLRLVVNQWRDKALCHEDEVKRLEAVV</sequence>
<dbReference type="PANTHER" id="PTHR35468:SF1">
    <property type="entry name" value="MYOSIN-LIKE PROTEIN"/>
    <property type="match status" value="1"/>
</dbReference>
<dbReference type="EMBL" id="AUSU01009996">
    <property type="protein sequence ID" value="EPS57646.1"/>
    <property type="molecule type" value="Genomic_DNA"/>
</dbReference>
<name>S8BZL7_9LAMI</name>
<dbReference type="PANTHER" id="PTHR35468">
    <property type="entry name" value="MYOSIN-LIKE PROTEIN"/>
    <property type="match status" value="1"/>
</dbReference>
<dbReference type="AlphaFoldDB" id="S8BZL7"/>
<feature type="non-terminal residue" evidence="2">
    <location>
        <position position="257"/>
    </location>
</feature>